<dbReference type="EMBL" id="MU864585">
    <property type="protein sequence ID" value="KAK4183028.1"/>
    <property type="molecule type" value="Genomic_DNA"/>
</dbReference>
<reference evidence="1" key="1">
    <citation type="journal article" date="2023" name="Mol. Phylogenet. Evol.">
        <title>Genome-scale phylogeny and comparative genomics of the fungal order Sordariales.</title>
        <authorList>
            <person name="Hensen N."/>
            <person name="Bonometti L."/>
            <person name="Westerberg I."/>
            <person name="Brannstrom I.O."/>
            <person name="Guillou S."/>
            <person name="Cros-Aarteil S."/>
            <person name="Calhoun S."/>
            <person name="Haridas S."/>
            <person name="Kuo A."/>
            <person name="Mondo S."/>
            <person name="Pangilinan J."/>
            <person name="Riley R."/>
            <person name="LaButti K."/>
            <person name="Andreopoulos B."/>
            <person name="Lipzen A."/>
            <person name="Chen C."/>
            <person name="Yan M."/>
            <person name="Daum C."/>
            <person name="Ng V."/>
            <person name="Clum A."/>
            <person name="Steindorff A."/>
            <person name="Ohm R.A."/>
            <person name="Martin F."/>
            <person name="Silar P."/>
            <person name="Natvig D.O."/>
            <person name="Lalanne C."/>
            <person name="Gautier V."/>
            <person name="Ament-Velasquez S.L."/>
            <person name="Kruys A."/>
            <person name="Hutchinson M.I."/>
            <person name="Powell A.J."/>
            <person name="Barry K."/>
            <person name="Miller A.N."/>
            <person name="Grigoriev I.V."/>
            <person name="Debuchy R."/>
            <person name="Gladieux P."/>
            <person name="Hiltunen Thoren M."/>
            <person name="Johannesson H."/>
        </authorList>
    </citation>
    <scope>NUCLEOTIDE SEQUENCE</scope>
    <source>
        <strain evidence="1">PSN309</strain>
    </source>
</reference>
<proteinExistence type="predicted"/>
<keyword evidence="2" id="KW-1185">Reference proteome</keyword>
<organism evidence="1 2">
    <name type="scientific">Podospora australis</name>
    <dbReference type="NCBI Taxonomy" id="1536484"/>
    <lineage>
        <taxon>Eukaryota</taxon>
        <taxon>Fungi</taxon>
        <taxon>Dikarya</taxon>
        <taxon>Ascomycota</taxon>
        <taxon>Pezizomycotina</taxon>
        <taxon>Sordariomycetes</taxon>
        <taxon>Sordariomycetidae</taxon>
        <taxon>Sordariales</taxon>
        <taxon>Podosporaceae</taxon>
        <taxon>Podospora</taxon>
    </lineage>
</organism>
<reference evidence="1" key="2">
    <citation type="submission" date="2023-05" db="EMBL/GenBank/DDBJ databases">
        <authorList>
            <consortium name="Lawrence Berkeley National Laboratory"/>
            <person name="Steindorff A."/>
            <person name="Hensen N."/>
            <person name="Bonometti L."/>
            <person name="Westerberg I."/>
            <person name="Brannstrom I.O."/>
            <person name="Guillou S."/>
            <person name="Cros-Aarteil S."/>
            <person name="Calhoun S."/>
            <person name="Haridas S."/>
            <person name="Kuo A."/>
            <person name="Mondo S."/>
            <person name="Pangilinan J."/>
            <person name="Riley R."/>
            <person name="Labutti K."/>
            <person name="Andreopoulos B."/>
            <person name="Lipzen A."/>
            <person name="Chen C."/>
            <person name="Yanf M."/>
            <person name="Daum C."/>
            <person name="Ng V."/>
            <person name="Clum A."/>
            <person name="Ohm R."/>
            <person name="Martin F."/>
            <person name="Silar P."/>
            <person name="Natvig D."/>
            <person name="Lalanne C."/>
            <person name="Gautier V."/>
            <person name="Ament-Velasquez S.L."/>
            <person name="Kruys A."/>
            <person name="Hutchinson M.I."/>
            <person name="Powell A.J."/>
            <person name="Barry K."/>
            <person name="Miller A.N."/>
            <person name="Grigoriev I.V."/>
            <person name="Debuchy R."/>
            <person name="Gladieux P."/>
            <person name="Thoren M.H."/>
            <person name="Johannesson H."/>
        </authorList>
    </citation>
    <scope>NUCLEOTIDE SEQUENCE</scope>
    <source>
        <strain evidence="1">PSN309</strain>
    </source>
</reference>
<dbReference type="AlphaFoldDB" id="A0AAN6WJZ3"/>
<protein>
    <submittedName>
        <fullName evidence="1">Uncharacterized protein</fullName>
    </submittedName>
</protein>
<comment type="caution">
    <text evidence="1">The sequence shown here is derived from an EMBL/GenBank/DDBJ whole genome shotgun (WGS) entry which is preliminary data.</text>
</comment>
<evidence type="ECO:0000313" key="2">
    <source>
        <dbReference type="Proteomes" id="UP001302126"/>
    </source>
</evidence>
<evidence type="ECO:0000313" key="1">
    <source>
        <dbReference type="EMBL" id="KAK4183028.1"/>
    </source>
</evidence>
<gene>
    <name evidence="1" type="ORF">QBC35DRAFT_478554</name>
</gene>
<sequence>MNKRPKTSLRQLLEDEPSRPAVAEVPRIAPRNKLLHVEAHVRHHHHPGSSERHLQCAALRDGIAALVISPLSVWTGWMDLVRHDDVPLRVGSDDTPRNGVPEAEEAHIGLGGGDAVPVLVGVPWVHIAVSGQEDLAICEGEDGRGGGVGDHVTLAGGGLDGSGNGEGGLDWVPDNLVVLFGLSLDVGHLDAATKGQLVSHRSLDIWCR</sequence>
<accession>A0AAN6WJZ3</accession>
<name>A0AAN6WJZ3_9PEZI</name>
<dbReference type="Proteomes" id="UP001302126">
    <property type="component" value="Unassembled WGS sequence"/>
</dbReference>